<evidence type="ECO:0000313" key="3">
    <source>
        <dbReference type="EMBL" id="WOH11377.1"/>
    </source>
</evidence>
<name>A0A175YKN1_DAUCS</name>
<feature type="region of interest" description="Disordered" evidence="1">
    <location>
        <begin position="88"/>
        <end position="117"/>
    </location>
</feature>
<accession>A0A175YKN1</accession>
<reference evidence="3" key="2">
    <citation type="submission" date="2022-03" db="EMBL/GenBank/DDBJ databases">
        <title>Draft title - Genomic analysis of global carrot germplasm unveils the trajectory of domestication and the origin of high carotenoid orange carrot.</title>
        <authorList>
            <person name="Iorizzo M."/>
            <person name="Ellison S."/>
            <person name="Senalik D."/>
            <person name="Macko-Podgorni A."/>
            <person name="Grzebelus D."/>
            <person name="Bostan H."/>
            <person name="Rolling W."/>
            <person name="Curaba J."/>
            <person name="Simon P."/>
        </authorList>
    </citation>
    <scope>NUCLEOTIDE SEQUENCE</scope>
    <source>
        <tissue evidence="3">Leaf</tissue>
    </source>
</reference>
<protein>
    <submittedName>
        <fullName evidence="2">Uncharacterized protein</fullName>
    </submittedName>
</protein>
<gene>
    <name evidence="2" type="ORF">DCAR_028318</name>
    <name evidence="3" type="ORF">DCAR_0830860</name>
</gene>
<dbReference type="Gramene" id="KZM84135">
    <property type="protein sequence ID" value="KZM84135"/>
    <property type="gene ID" value="DCAR_028318"/>
</dbReference>
<organism evidence="2">
    <name type="scientific">Daucus carota subsp. sativus</name>
    <name type="common">Carrot</name>
    <dbReference type="NCBI Taxonomy" id="79200"/>
    <lineage>
        <taxon>Eukaryota</taxon>
        <taxon>Viridiplantae</taxon>
        <taxon>Streptophyta</taxon>
        <taxon>Embryophyta</taxon>
        <taxon>Tracheophyta</taxon>
        <taxon>Spermatophyta</taxon>
        <taxon>Magnoliopsida</taxon>
        <taxon>eudicotyledons</taxon>
        <taxon>Gunneridae</taxon>
        <taxon>Pentapetalae</taxon>
        <taxon>asterids</taxon>
        <taxon>campanulids</taxon>
        <taxon>Apiales</taxon>
        <taxon>Apiaceae</taxon>
        <taxon>Apioideae</taxon>
        <taxon>Scandiceae</taxon>
        <taxon>Daucinae</taxon>
        <taxon>Daucus</taxon>
        <taxon>Daucus sect. Daucus</taxon>
    </lineage>
</organism>
<evidence type="ECO:0000313" key="2">
    <source>
        <dbReference type="EMBL" id="KZM84135.1"/>
    </source>
</evidence>
<proteinExistence type="predicted"/>
<feature type="compositionally biased region" description="Basic and acidic residues" evidence="1">
    <location>
        <begin position="91"/>
        <end position="107"/>
    </location>
</feature>
<evidence type="ECO:0000256" key="1">
    <source>
        <dbReference type="SAM" id="MobiDB-lite"/>
    </source>
</evidence>
<dbReference type="Proteomes" id="UP000077755">
    <property type="component" value="Chromosome 8"/>
</dbReference>
<evidence type="ECO:0000313" key="4">
    <source>
        <dbReference type="Proteomes" id="UP000077755"/>
    </source>
</evidence>
<dbReference type="EMBL" id="LNRQ01000008">
    <property type="protein sequence ID" value="KZM84135.1"/>
    <property type="molecule type" value="Genomic_DNA"/>
</dbReference>
<sequence>MRSDEITIKHTESVRSQPASKARSLPSIPKRLRTGVPAIQASSWLSSFEEKVVVINEKLDSISQSVAAGFSKIQAAVDSFSELLHAVNLPKGERNDRSDKGDSDQPPREPQGSLHREALLWKGDTSRGKKKLPRAKGRESSLNKYGVFDAYDDGEEFYMDQAILIMLDSNESVIHNQDNQFEKLIQDAKSGIGN</sequence>
<feature type="compositionally biased region" description="Basic and acidic residues" evidence="1">
    <location>
        <begin position="1"/>
        <end position="13"/>
    </location>
</feature>
<reference evidence="2" key="1">
    <citation type="journal article" date="2016" name="Nat. Genet.">
        <title>A high-quality carrot genome assembly provides new insights into carotenoid accumulation and asterid genome evolution.</title>
        <authorList>
            <person name="Iorizzo M."/>
            <person name="Ellison S."/>
            <person name="Senalik D."/>
            <person name="Zeng P."/>
            <person name="Satapoomin P."/>
            <person name="Huang J."/>
            <person name="Bowman M."/>
            <person name="Iovene M."/>
            <person name="Sanseverino W."/>
            <person name="Cavagnaro P."/>
            <person name="Yildiz M."/>
            <person name="Macko-Podgorni A."/>
            <person name="Moranska E."/>
            <person name="Grzebelus E."/>
            <person name="Grzebelus D."/>
            <person name="Ashrafi H."/>
            <person name="Zheng Z."/>
            <person name="Cheng S."/>
            <person name="Spooner D."/>
            <person name="Van Deynze A."/>
            <person name="Simon P."/>
        </authorList>
    </citation>
    <scope>NUCLEOTIDE SEQUENCE [LARGE SCALE GENOMIC DNA]</scope>
    <source>
        <tissue evidence="2">Leaf</tissue>
    </source>
</reference>
<keyword evidence="4" id="KW-1185">Reference proteome</keyword>
<dbReference type="EMBL" id="CP093350">
    <property type="protein sequence ID" value="WOH11377.1"/>
    <property type="molecule type" value="Genomic_DNA"/>
</dbReference>
<feature type="region of interest" description="Disordered" evidence="1">
    <location>
        <begin position="1"/>
        <end position="29"/>
    </location>
</feature>
<dbReference type="AlphaFoldDB" id="A0A175YKN1"/>